<feature type="compositionally biased region" description="Basic and acidic residues" evidence="1">
    <location>
        <begin position="195"/>
        <end position="212"/>
    </location>
</feature>
<feature type="compositionally biased region" description="Polar residues" evidence="1">
    <location>
        <begin position="293"/>
        <end position="305"/>
    </location>
</feature>
<keyword evidence="2" id="KW-0472">Membrane</keyword>
<sequence length="861" mass="96956">MATLHHDSMDKKKVQGSNNYKNKNKNKKGLPSSSSDSLESISMTTQPHMPSSVYNPNPFPLDPVQPDGVSRHNAFSQNRNYHQTQEGEALDIEIEETKGFVSGKSRRSIDDSRINTGVLKDDSNQDVTYDYELANRKNNGSIQKISAGLKETLSNLTRNRGKACERENVQVDAVLQHNLQQQQKLLRQQRQQHQLPHDIGESSRGRDREPQHTQDSPLHGGRAMYPPNGGYKNKRGSFVDSPTRSRLHSLSPPPPPGLQDRRSSGSYWPDDEQRGLYAEQSTPFIGYQPPPFLSSSQDSLRSYQRPTRPLSLPASEYEYEEYSPRQERYEQRYRGRDEGRERERCEPDGIHNEGALSTSPGVQRQAGLGHITTSRSDSALVIPSEFGNTKIVATAAVRQNQRVETPDRLSRAKEWVANQRKNNHDIAAPTAAAMTDRDREAALSSIPDAFRSSRVSRPIRPGSGYRLSMDSADYRLMTSPLRPPPPRGGGSYLSSADRRYGYGPKERIAAMNQIRMHEQQQEQQYRNYRANVVDDGRHWDRRSEEYYRRSHQNQHRGNDRVEYEGGYGVGRGGAHSGFHGYPPGGPDDINNEEEFESTLVPVPAAGSQSNKKMPEDTVDLQDKSKITAAQQSGVTKTAVDEDDEEEIEDQLEPPKKPNKRRLILRLISLFSSVFVLVLLIAASPVSKSPSPFSSQAGLAFHYIVAILSMVVSFLFVFNYLSRRLRRREKMKRYILFGLDILMTLIWFVDIFICISKFPCAVGGQNGWCDMYNSSVFLGMIALMSFLIAFLWDIWGSLGRPKIFGEGPWIKPPPPGFDGRPPFARQGTDTKGHAVRGTPGGWPAQSPRQGFPTKPKNSKALW</sequence>
<reference evidence="3 4" key="1">
    <citation type="submission" date="2016-07" db="EMBL/GenBank/DDBJ databases">
        <title>Pervasive Adenine N6-methylation of Active Genes in Fungi.</title>
        <authorList>
            <consortium name="DOE Joint Genome Institute"/>
            <person name="Mondo S.J."/>
            <person name="Dannebaum R.O."/>
            <person name="Kuo R.C."/>
            <person name="Labutti K."/>
            <person name="Haridas S."/>
            <person name="Kuo A."/>
            <person name="Salamov A."/>
            <person name="Ahrendt S.R."/>
            <person name="Lipzen A."/>
            <person name="Sullivan W."/>
            <person name="Andreopoulos W.B."/>
            <person name="Clum A."/>
            <person name="Lindquist E."/>
            <person name="Daum C."/>
            <person name="Ramamoorthy G.K."/>
            <person name="Gryganskyi A."/>
            <person name="Culley D."/>
            <person name="Magnuson J.K."/>
            <person name="James T.Y."/>
            <person name="O'Malley M.A."/>
            <person name="Stajich J.E."/>
            <person name="Spatafora J.W."/>
            <person name="Visel A."/>
            <person name="Grigoriev I.V."/>
        </authorList>
    </citation>
    <scope>NUCLEOTIDE SEQUENCE [LARGE SCALE GENOMIC DNA]</scope>
    <source>
        <strain evidence="3 4">NRRL 3116</strain>
    </source>
</reference>
<feature type="transmembrane region" description="Helical" evidence="2">
    <location>
        <begin position="662"/>
        <end position="682"/>
    </location>
</feature>
<dbReference type="EMBL" id="MCFF01000002">
    <property type="protein sequence ID" value="ORZ28126.1"/>
    <property type="molecule type" value="Genomic_DNA"/>
</dbReference>
<feature type="compositionally biased region" description="Acidic residues" evidence="1">
    <location>
        <begin position="640"/>
        <end position="651"/>
    </location>
</feature>
<evidence type="ECO:0000256" key="2">
    <source>
        <dbReference type="SAM" id="Phobius"/>
    </source>
</evidence>
<feature type="compositionally biased region" description="Polar residues" evidence="1">
    <location>
        <begin position="43"/>
        <end position="55"/>
    </location>
</feature>
<evidence type="ECO:0008006" key="5">
    <source>
        <dbReference type="Google" id="ProtNLM"/>
    </source>
</evidence>
<comment type="caution">
    <text evidence="3">The sequence shown here is derived from an EMBL/GenBank/DDBJ whole genome shotgun (WGS) entry which is preliminary data.</text>
</comment>
<feature type="compositionally biased region" description="Low complexity" evidence="1">
    <location>
        <begin position="241"/>
        <end position="250"/>
    </location>
</feature>
<feature type="compositionally biased region" description="Basic and acidic residues" evidence="1">
    <location>
        <begin position="332"/>
        <end position="351"/>
    </location>
</feature>
<feature type="transmembrane region" description="Helical" evidence="2">
    <location>
        <begin position="702"/>
        <end position="721"/>
    </location>
</feature>
<evidence type="ECO:0000256" key="1">
    <source>
        <dbReference type="SAM" id="MobiDB-lite"/>
    </source>
</evidence>
<feature type="region of interest" description="Disordered" evidence="1">
    <location>
        <begin position="332"/>
        <end position="363"/>
    </location>
</feature>
<organism evidence="3 4">
    <name type="scientific">Lobosporangium transversale</name>
    <dbReference type="NCBI Taxonomy" id="64571"/>
    <lineage>
        <taxon>Eukaryota</taxon>
        <taxon>Fungi</taxon>
        <taxon>Fungi incertae sedis</taxon>
        <taxon>Mucoromycota</taxon>
        <taxon>Mortierellomycotina</taxon>
        <taxon>Mortierellomycetes</taxon>
        <taxon>Mortierellales</taxon>
        <taxon>Mortierellaceae</taxon>
        <taxon>Lobosporangium</taxon>
    </lineage>
</organism>
<accession>A0A1Y2H0S6</accession>
<dbReference type="STRING" id="64571.A0A1Y2H0S6"/>
<evidence type="ECO:0000313" key="3">
    <source>
        <dbReference type="EMBL" id="ORZ28126.1"/>
    </source>
</evidence>
<gene>
    <name evidence="3" type="ORF">BCR41DRAFT_391593</name>
</gene>
<dbReference type="InParanoid" id="A0A1Y2H0S6"/>
<keyword evidence="2" id="KW-0812">Transmembrane</keyword>
<dbReference type="OrthoDB" id="3253553at2759"/>
<dbReference type="RefSeq" id="XP_021885811.1">
    <property type="nucleotide sequence ID" value="XM_022028375.1"/>
</dbReference>
<feature type="transmembrane region" description="Helical" evidence="2">
    <location>
        <begin position="774"/>
        <end position="794"/>
    </location>
</feature>
<feature type="compositionally biased region" description="Basic and acidic residues" evidence="1">
    <location>
        <begin position="1"/>
        <end position="13"/>
    </location>
</feature>
<dbReference type="AlphaFoldDB" id="A0A1Y2H0S6"/>
<evidence type="ECO:0000313" key="4">
    <source>
        <dbReference type="Proteomes" id="UP000193648"/>
    </source>
</evidence>
<feature type="region of interest" description="Disordered" evidence="1">
    <location>
        <begin position="1"/>
        <end position="73"/>
    </location>
</feature>
<keyword evidence="4" id="KW-1185">Reference proteome</keyword>
<name>A0A1Y2H0S6_9FUNG</name>
<dbReference type="Proteomes" id="UP000193648">
    <property type="component" value="Unassembled WGS sequence"/>
</dbReference>
<feature type="compositionally biased region" description="Low complexity" evidence="1">
    <location>
        <begin position="29"/>
        <end position="42"/>
    </location>
</feature>
<feature type="region of interest" description="Disordered" evidence="1">
    <location>
        <begin position="626"/>
        <end position="654"/>
    </location>
</feature>
<feature type="region of interest" description="Disordered" evidence="1">
    <location>
        <begin position="811"/>
        <end position="861"/>
    </location>
</feature>
<keyword evidence="2" id="KW-1133">Transmembrane helix</keyword>
<feature type="region of interest" description="Disordered" evidence="1">
    <location>
        <begin position="182"/>
        <end position="308"/>
    </location>
</feature>
<protein>
    <recommendedName>
        <fullName evidence="5">MARVEL domain-containing protein</fullName>
    </recommendedName>
</protein>
<dbReference type="GeneID" id="33570218"/>
<proteinExistence type="predicted"/>
<feature type="compositionally biased region" description="Low complexity" evidence="1">
    <location>
        <begin position="182"/>
        <end position="194"/>
    </location>
</feature>
<feature type="transmembrane region" description="Helical" evidence="2">
    <location>
        <begin position="733"/>
        <end position="754"/>
    </location>
</feature>